<proteinExistence type="predicted"/>
<evidence type="ECO:0000313" key="1">
    <source>
        <dbReference type="EnsemblMetazoa" id="OVOC273.1"/>
    </source>
</evidence>
<protein>
    <submittedName>
        <fullName evidence="1">Uncharacterized protein</fullName>
    </submittedName>
</protein>
<reference evidence="2" key="1">
    <citation type="submission" date="2013-10" db="EMBL/GenBank/DDBJ databases">
        <title>Genome sequencing of Onchocerca volvulus.</title>
        <authorList>
            <person name="Cotton J."/>
            <person name="Tsai J."/>
            <person name="Stanley E."/>
            <person name="Tracey A."/>
            <person name="Holroyd N."/>
            <person name="Lustigman S."/>
            <person name="Berriman M."/>
        </authorList>
    </citation>
    <scope>NUCLEOTIDE SEQUENCE</scope>
</reference>
<organism evidence="1 2">
    <name type="scientific">Onchocerca volvulus</name>
    <dbReference type="NCBI Taxonomy" id="6282"/>
    <lineage>
        <taxon>Eukaryota</taxon>
        <taxon>Metazoa</taxon>
        <taxon>Ecdysozoa</taxon>
        <taxon>Nematoda</taxon>
        <taxon>Chromadorea</taxon>
        <taxon>Rhabditida</taxon>
        <taxon>Spirurina</taxon>
        <taxon>Spiruromorpha</taxon>
        <taxon>Filarioidea</taxon>
        <taxon>Onchocercidae</taxon>
        <taxon>Onchocerca</taxon>
    </lineage>
</organism>
<name>A0A8R1TR78_ONCVO</name>
<sequence length="252" mass="29852">MELRQVVNSELDLNRLKNSFNKNRKKKLVFLYIDFSNILHETNRRLLSLHSSQPSSHRKGVHVNDNSDYNDCNDMIIIYRIASLVTKRCDSIFSQNSFMCSSANSFHLIYSFRNSNFGIIITFIFRYYINIRSQEHKLRRLALCKHQKKMASLINIVKGDFKGEIQLLGKNWRRNMLWEPCCIAQFVYHFLVETYPTELNQSEKKISKVHEYRLNLDKYQLLLRTIIHLCFHYEKALGMPIGIPILTIRISV</sequence>
<dbReference type="AlphaFoldDB" id="A0A8R1TR78"/>
<evidence type="ECO:0000313" key="2">
    <source>
        <dbReference type="Proteomes" id="UP000024404"/>
    </source>
</evidence>
<dbReference type="EnsemblMetazoa" id="OVOC273.1">
    <property type="protein sequence ID" value="OVOC273.1"/>
    <property type="gene ID" value="WBGene00237082"/>
</dbReference>
<dbReference type="EMBL" id="CMVM020000020">
    <property type="status" value="NOT_ANNOTATED_CDS"/>
    <property type="molecule type" value="Genomic_DNA"/>
</dbReference>
<reference evidence="1" key="2">
    <citation type="submission" date="2022-06" db="UniProtKB">
        <authorList>
            <consortium name="EnsemblMetazoa"/>
        </authorList>
    </citation>
    <scope>IDENTIFICATION</scope>
</reference>
<dbReference type="Proteomes" id="UP000024404">
    <property type="component" value="Unassembled WGS sequence"/>
</dbReference>
<keyword evidence="2" id="KW-1185">Reference proteome</keyword>
<accession>A0A8R1TR78</accession>